<accession>A0A9Q1HFI8</accession>
<dbReference type="GO" id="GO:0005829">
    <property type="term" value="C:cytosol"/>
    <property type="evidence" value="ECO:0007669"/>
    <property type="project" value="TreeGrafter"/>
</dbReference>
<dbReference type="PANTHER" id="PTHR23409:SF21">
    <property type="entry name" value="CAPSID PROTEIN"/>
    <property type="match status" value="1"/>
</dbReference>
<dbReference type="PANTHER" id="PTHR23409">
    <property type="entry name" value="RIBONUCLEOSIDE-DIPHOSPHATE REDUCTASE SMALL CHAIN"/>
    <property type="match status" value="1"/>
</dbReference>
<evidence type="ECO:0000313" key="2">
    <source>
        <dbReference type="Proteomes" id="UP001152320"/>
    </source>
</evidence>
<dbReference type="InterPro" id="IPR000358">
    <property type="entry name" value="RNR_small_fam"/>
</dbReference>
<dbReference type="EMBL" id="JAIZAY010000004">
    <property type="protein sequence ID" value="KAJ8044025.1"/>
    <property type="molecule type" value="Genomic_DNA"/>
</dbReference>
<dbReference type="Proteomes" id="UP001152320">
    <property type="component" value="Chromosome 4"/>
</dbReference>
<dbReference type="GO" id="GO:0004748">
    <property type="term" value="F:ribonucleoside-diphosphate reductase activity, thioredoxin disulfide as acceptor"/>
    <property type="evidence" value="ECO:0007669"/>
    <property type="project" value="TreeGrafter"/>
</dbReference>
<gene>
    <name evidence="1" type="ORF">HOLleu_11365</name>
</gene>
<proteinExistence type="predicted"/>
<reference evidence="1" key="1">
    <citation type="submission" date="2021-10" db="EMBL/GenBank/DDBJ databases">
        <title>Tropical sea cucumber genome reveals ecological adaptation and Cuvierian tubules defense mechanism.</title>
        <authorList>
            <person name="Chen T."/>
        </authorList>
    </citation>
    <scope>NUCLEOTIDE SEQUENCE</scope>
    <source>
        <strain evidence="1">Nanhai2018</strain>
        <tissue evidence="1">Muscle</tissue>
    </source>
</reference>
<protein>
    <submittedName>
        <fullName evidence="1">Uncharacterized protein</fullName>
    </submittedName>
</protein>
<comment type="caution">
    <text evidence="1">The sequence shown here is derived from an EMBL/GenBank/DDBJ whole genome shotgun (WGS) entry which is preliminary data.</text>
</comment>
<organism evidence="1 2">
    <name type="scientific">Holothuria leucospilota</name>
    <name type="common">Black long sea cucumber</name>
    <name type="synonym">Mertensiothuria leucospilota</name>
    <dbReference type="NCBI Taxonomy" id="206669"/>
    <lineage>
        <taxon>Eukaryota</taxon>
        <taxon>Metazoa</taxon>
        <taxon>Echinodermata</taxon>
        <taxon>Eleutherozoa</taxon>
        <taxon>Echinozoa</taxon>
        <taxon>Holothuroidea</taxon>
        <taxon>Aspidochirotacea</taxon>
        <taxon>Aspidochirotida</taxon>
        <taxon>Holothuriidae</taxon>
        <taxon>Holothuria</taxon>
    </lineage>
</organism>
<sequence>MCTKLSTGVVPPTQTSIVKGNWIQYHPLTNITDTGPIQFTVQGSIDDYIDLSQTILHVRAKIVQGNGEDIENDANVGPANLMLQTLFSEVDVSLNDRLVTPSTNTYPYRAILETLLSYGPDAKESQLTGSLFYKDTAGKMDSCNPNAAVEVVNHGLKARSAYTRNSNTVDLIGLIHCDLFFQEKVLLGGGGVELKLKLHRSKNEFCLLSGQAGADLKLCIVEASIFMRHLKVHPQVALGHAKALERGTAKYSIRRAEVTTL</sequence>
<name>A0A9Q1HFI8_HOLLE</name>
<dbReference type="GO" id="GO:0009263">
    <property type="term" value="P:deoxyribonucleotide biosynthetic process"/>
    <property type="evidence" value="ECO:0007669"/>
    <property type="project" value="InterPro"/>
</dbReference>
<evidence type="ECO:0000313" key="1">
    <source>
        <dbReference type="EMBL" id="KAJ8044025.1"/>
    </source>
</evidence>
<keyword evidence="2" id="KW-1185">Reference proteome</keyword>
<dbReference type="OrthoDB" id="6280663at2759"/>
<dbReference type="AlphaFoldDB" id="A0A9Q1HFI8"/>